<organism evidence="1">
    <name type="scientific">marine sediment metagenome</name>
    <dbReference type="NCBI Taxonomy" id="412755"/>
    <lineage>
        <taxon>unclassified sequences</taxon>
        <taxon>metagenomes</taxon>
        <taxon>ecological metagenomes</taxon>
    </lineage>
</organism>
<dbReference type="AlphaFoldDB" id="A0A0F9QS33"/>
<proteinExistence type="predicted"/>
<comment type="caution">
    <text evidence="1">The sequence shown here is derived from an EMBL/GenBank/DDBJ whole genome shotgun (WGS) entry which is preliminary data.</text>
</comment>
<sequence>MPKFLIMYDDPELEDEIREFETSVEFPMTAREWAEDYAYNKADKGRYEIKELK</sequence>
<protein>
    <submittedName>
        <fullName evidence="1">Uncharacterized protein</fullName>
    </submittedName>
</protein>
<name>A0A0F9QS33_9ZZZZ</name>
<evidence type="ECO:0000313" key="1">
    <source>
        <dbReference type="EMBL" id="KKN39797.1"/>
    </source>
</evidence>
<gene>
    <name evidence="1" type="ORF">LCGC14_0739930</name>
</gene>
<reference evidence="1" key="1">
    <citation type="journal article" date="2015" name="Nature">
        <title>Complex archaea that bridge the gap between prokaryotes and eukaryotes.</title>
        <authorList>
            <person name="Spang A."/>
            <person name="Saw J.H."/>
            <person name="Jorgensen S.L."/>
            <person name="Zaremba-Niedzwiedzka K."/>
            <person name="Martijn J."/>
            <person name="Lind A.E."/>
            <person name="van Eijk R."/>
            <person name="Schleper C."/>
            <person name="Guy L."/>
            <person name="Ettema T.J."/>
        </authorList>
    </citation>
    <scope>NUCLEOTIDE SEQUENCE</scope>
</reference>
<accession>A0A0F9QS33</accession>
<dbReference type="EMBL" id="LAZR01001743">
    <property type="protein sequence ID" value="KKN39797.1"/>
    <property type="molecule type" value="Genomic_DNA"/>
</dbReference>